<feature type="binding site" evidence="7">
    <location>
        <begin position="60"/>
        <end position="62"/>
    </location>
    <ligand>
        <name>substrate</name>
    </ligand>
</feature>
<evidence type="ECO:0000256" key="1">
    <source>
        <dbReference type="ARBA" id="ARBA00022605"/>
    </source>
</evidence>
<feature type="binding site" evidence="7">
    <location>
        <position position="102"/>
    </location>
    <ligand>
        <name>substrate</name>
    </ligand>
</feature>
<dbReference type="FunFam" id="3.40.50.10470:FF:000006">
    <property type="entry name" value="Methylthioribose-1-phosphate isomerase"/>
    <property type="match status" value="1"/>
</dbReference>
<comment type="catalytic activity">
    <reaction evidence="5">
        <text>5-(methylsulfanyl)-alpha-D-ribose 1-phosphate = 5-(methylsulfanyl)-D-ribulose 1-phosphate</text>
        <dbReference type="Rhea" id="RHEA:19989"/>
        <dbReference type="ChEBI" id="CHEBI:58533"/>
        <dbReference type="ChEBI" id="CHEBI:58548"/>
        <dbReference type="EC" id="5.3.1.23"/>
    </reaction>
    <physiologicalReaction direction="left-to-right" evidence="5">
        <dbReference type="Rhea" id="RHEA:19990"/>
    </physiologicalReaction>
</comment>
<feature type="active site" description="Proton donor" evidence="7">
    <location>
        <position position="252"/>
    </location>
</feature>
<evidence type="ECO:0000256" key="3">
    <source>
        <dbReference type="ARBA" id="ARBA00023235"/>
    </source>
</evidence>
<dbReference type="GO" id="GO:0019509">
    <property type="term" value="P:L-methionine salvage from methylthioadenosine"/>
    <property type="evidence" value="ECO:0007669"/>
    <property type="project" value="UniProtKB-UniRule"/>
</dbReference>
<feature type="site" description="Transition state stabilizer" evidence="7">
    <location>
        <position position="172"/>
    </location>
</feature>
<dbReference type="Gene3D" id="3.40.50.10470">
    <property type="entry name" value="Translation initiation factor eif-2b, domain 2"/>
    <property type="match status" value="1"/>
</dbReference>
<dbReference type="InterPro" id="IPR005251">
    <property type="entry name" value="IF-M1Pi"/>
</dbReference>
<proteinExistence type="inferred from homology"/>
<dbReference type="HAMAP" id="MF_01678">
    <property type="entry name" value="Salvage_MtnA"/>
    <property type="match status" value="1"/>
</dbReference>
<evidence type="ECO:0000256" key="7">
    <source>
        <dbReference type="HAMAP-Rule" id="MF_01678"/>
    </source>
</evidence>
<comment type="similarity">
    <text evidence="7">Belongs to the EIF-2B alpha/beta/delta subunits family. MtnA subfamily.</text>
</comment>
<feature type="binding site" evidence="7">
    <location>
        <position position="211"/>
    </location>
    <ligand>
        <name>substrate</name>
    </ligand>
</feature>
<dbReference type="InterPro" id="IPR011559">
    <property type="entry name" value="Initiation_fac_2B_a/b/d"/>
</dbReference>
<evidence type="ECO:0000313" key="8">
    <source>
        <dbReference type="EMBL" id="RDL16838.1"/>
    </source>
</evidence>
<dbReference type="NCBIfam" id="NF004326">
    <property type="entry name" value="PRK05720.1"/>
    <property type="match status" value="1"/>
</dbReference>
<comment type="caution">
    <text evidence="8">The sequence shown here is derived from an EMBL/GenBank/DDBJ whole genome shotgun (WGS) entry which is preliminary data.</text>
</comment>
<dbReference type="FunFam" id="1.20.120.420:FF:000008">
    <property type="entry name" value="Methylthioribose-1-phosphate isomerase"/>
    <property type="match status" value="1"/>
</dbReference>
<dbReference type="SUPFAM" id="SSF100950">
    <property type="entry name" value="NagB/RpiA/CoA transferase-like"/>
    <property type="match status" value="1"/>
</dbReference>
<comment type="pathway">
    <text evidence="7">Amino-acid biosynthesis; L-methionine biosynthesis via salvage pathway; L-methionine from S-methyl-5-thio-alpha-D-ribose 1-phosphate: step 1/6.</text>
</comment>
<dbReference type="InterPro" id="IPR000649">
    <property type="entry name" value="IF-2B-related"/>
</dbReference>
<keyword evidence="2 7" id="KW-0486">Methionine biosynthesis</keyword>
<evidence type="ECO:0000256" key="5">
    <source>
        <dbReference type="ARBA" id="ARBA00051169"/>
    </source>
</evidence>
<dbReference type="InterPro" id="IPR042529">
    <property type="entry name" value="IF_2B-like_C"/>
</dbReference>
<organism evidence="8 9">
    <name type="scientific">Pseudomonas jessenii</name>
    <dbReference type="NCBI Taxonomy" id="77298"/>
    <lineage>
        <taxon>Bacteria</taxon>
        <taxon>Pseudomonadati</taxon>
        <taxon>Pseudomonadota</taxon>
        <taxon>Gammaproteobacteria</taxon>
        <taxon>Pseudomonadales</taxon>
        <taxon>Pseudomonadaceae</taxon>
        <taxon>Pseudomonas</taxon>
    </lineage>
</organism>
<reference evidence="8 9" key="1">
    <citation type="submission" date="2018-07" db="EMBL/GenBank/DDBJ databases">
        <title>Genome sequencing of rice bacterial endophytes.</title>
        <authorList>
            <person name="Venturi V."/>
        </authorList>
    </citation>
    <scope>NUCLEOTIDE SEQUENCE [LARGE SCALE GENOMIC DNA]</scope>
    <source>
        <strain evidence="8 9">E2333</strain>
    </source>
</reference>
<evidence type="ECO:0000256" key="6">
    <source>
        <dbReference type="ARBA" id="ARBA00058145"/>
    </source>
</evidence>
<dbReference type="GO" id="GO:0046523">
    <property type="term" value="F:S-methyl-5-thioribose-1-phosphate isomerase activity"/>
    <property type="evidence" value="ECO:0007669"/>
    <property type="project" value="UniProtKB-UniRule"/>
</dbReference>
<comment type="catalytic activity">
    <reaction evidence="4">
        <text>5-deoxy-alpha-D-ribose 1-phosphate = 5-deoxy-D-ribulose 1-phosphate</text>
        <dbReference type="Rhea" id="RHEA:61296"/>
        <dbReference type="ChEBI" id="CHEBI:58749"/>
        <dbReference type="ChEBI" id="CHEBI:144504"/>
    </reaction>
    <physiologicalReaction direction="left-to-right" evidence="4">
        <dbReference type="Rhea" id="RHEA:61297"/>
    </physiologicalReaction>
</comment>
<gene>
    <name evidence="7" type="primary">mtnA</name>
    <name evidence="8" type="ORF">DEU51_11223</name>
</gene>
<keyword evidence="1 7" id="KW-0028">Amino-acid biosynthesis</keyword>
<dbReference type="EC" id="5.3.1.23" evidence="7"/>
<dbReference type="NCBIfam" id="TIGR00524">
    <property type="entry name" value="eIF-2B_rel"/>
    <property type="match status" value="1"/>
</dbReference>
<dbReference type="Pfam" id="PF01008">
    <property type="entry name" value="IF-2B"/>
    <property type="match status" value="1"/>
</dbReference>
<keyword evidence="3 7" id="KW-0413">Isomerase</keyword>
<dbReference type="UniPathway" id="UPA00904">
    <property type="reaction ID" value="UER00874"/>
</dbReference>
<dbReference type="EMBL" id="QRAV01000012">
    <property type="protein sequence ID" value="RDL16838.1"/>
    <property type="molecule type" value="Genomic_DNA"/>
</dbReference>
<sequence>MSAGCGMRDRLLAAEKVKAIDWRDGALHLLDQRILPFEETWIAYTSAAGVAEAIRSMVVRGAPAIGISAAYGIVLAARARIAEGGDWYAALEEDFALLADSRPTAVNLFWALGRMHDRLDRLKGNADPLAALEAEAIAIHESDREANLTMAQLGVDLIRKHQGNAQAILTHCNTGALATGGFGTALGVIRAAFIEGMVERVYADETRPWLQGSRLTAWELANEGIPVTLNADSAAAHIMKTKGVTWVIVGADRITANGDVANKIGTYQLAVNAMHHGVRFMVVAPSSTIDMNLASGDEIPIEERDGAELLEVGGKRVGADVEAFNPVFDVTPADLIDAIVTEKGIVERPDTAKMAQLMCRKRLH</sequence>
<dbReference type="PANTHER" id="PTHR43475:SF1">
    <property type="entry name" value="METHYLTHIORIBOSE-1-PHOSPHATE ISOMERASE"/>
    <property type="match status" value="1"/>
</dbReference>
<dbReference type="PANTHER" id="PTHR43475">
    <property type="entry name" value="METHYLTHIORIBOSE-1-PHOSPHATE ISOMERASE"/>
    <property type="match status" value="1"/>
</dbReference>
<feature type="binding site" evidence="7">
    <location>
        <begin position="262"/>
        <end position="263"/>
    </location>
    <ligand>
        <name>substrate</name>
    </ligand>
</feature>
<dbReference type="Proteomes" id="UP000255365">
    <property type="component" value="Unassembled WGS sequence"/>
</dbReference>
<protein>
    <recommendedName>
        <fullName evidence="7">Methylthioribose-1-phosphate isomerase</fullName>
        <shortName evidence="7">M1Pi</shortName>
        <shortName evidence="7">MTR-1-P isomerase</shortName>
        <ecNumber evidence="7">5.3.1.23</ecNumber>
    </recommendedName>
    <alternativeName>
        <fullName evidence="7">S-methyl-5-thioribose-1-phosphate isomerase</fullName>
    </alternativeName>
</protein>
<evidence type="ECO:0000313" key="9">
    <source>
        <dbReference type="Proteomes" id="UP000255365"/>
    </source>
</evidence>
<dbReference type="InterPro" id="IPR037171">
    <property type="entry name" value="NagB/RpiA_transferase-like"/>
</dbReference>
<dbReference type="Gene3D" id="1.20.120.420">
    <property type="entry name" value="translation initiation factor eif-2b, domain 1"/>
    <property type="match status" value="1"/>
</dbReference>
<dbReference type="AlphaFoldDB" id="A0A370SAS5"/>
<evidence type="ECO:0000256" key="4">
    <source>
        <dbReference type="ARBA" id="ARBA00050906"/>
    </source>
</evidence>
<dbReference type="NCBIfam" id="TIGR00512">
    <property type="entry name" value="salvage_mtnA"/>
    <property type="match status" value="1"/>
</dbReference>
<comment type="function">
    <text evidence="6">Catalyzes the interconversion of methylthioribose-1-phosphate (MTR-1-P) into methylthioribulose-1-phosphate (MTRu-1-P). Also catalyzes the interconversion of 5-deoxyribose 1-phosphate and 5-deoxyribulose 1-phosphate. Part of a bifunctional DHAP-shunt salvage pathway for SAM by-products.</text>
</comment>
<name>A0A370SAS5_PSEJE</name>
<accession>A0A370SAS5</accession>
<dbReference type="InterPro" id="IPR027363">
    <property type="entry name" value="M1Pi_N"/>
</dbReference>
<evidence type="ECO:0000256" key="2">
    <source>
        <dbReference type="ARBA" id="ARBA00023167"/>
    </source>
</evidence>